<gene>
    <name evidence="5" type="primary">LOC111493023</name>
</gene>
<evidence type="ECO:0000259" key="3">
    <source>
        <dbReference type="PROSITE" id="PS51140"/>
    </source>
</evidence>
<feature type="domain" description="CUE" evidence="3">
    <location>
        <begin position="38"/>
        <end position="84"/>
    </location>
</feature>
<dbReference type="GO" id="GO:0043130">
    <property type="term" value="F:ubiquitin binding"/>
    <property type="evidence" value="ECO:0007669"/>
    <property type="project" value="InterPro"/>
</dbReference>
<dbReference type="RefSeq" id="XP_022998357.1">
    <property type="nucleotide sequence ID" value="XM_023142589.1"/>
</dbReference>
<dbReference type="KEGG" id="cmax:111493023"/>
<feature type="compositionally biased region" description="Polar residues" evidence="2">
    <location>
        <begin position="91"/>
        <end position="100"/>
    </location>
</feature>
<sequence length="260" mass="28940">MSAVVCGTKRSFFEELPPSPPVSKRLRCSSTTSPIRFAASCLIDQLQNLFPQMDHQLLVRVLEECGNDLDAAIKSLSNMCLGSTVENPVATTPAETNLDQGSFADNGEPAASENLSAPSRVSLDGREWVDLFVREMMSATSVEDARTRAARALEALESSISARAGADAAQNFHKENTQLKEQIEVLLRENTILKRAVAIQHERQKEFEDKNLELQHLKQLVSQYQEQLRTLEVNNYALTMHLKQAQQSSSIPGRFHPDVF</sequence>
<accession>A0A6J1K7Q5</accession>
<feature type="coiled-coil region" evidence="1">
    <location>
        <begin position="169"/>
        <end position="234"/>
    </location>
</feature>
<dbReference type="CDD" id="cd14279">
    <property type="entry name" value="CUE"/>
    <property type="match status" value="1"/>
</dbReference>
<name>A0A6J1K7Q5_CUCMA</name>
<dbReference type="PANTHER" id="PTHR31245:SF20">
    <property type="entry name" value="F18B13.13 PROTEIN"/>
    <property type="match status" value="1"/>
</dbReference>
<keyword evidence="4" id="KW-1185">Reference proteome</keyword>
<dbReference type="InterPro" id="IPR009060">
    <property type="entry name" value="UBA-like_sf"/>
</dbReference>
<dbReference type="Pfam" id="PF02845">
    <property type="entry name" value="CUE"/>
    <property type="match status" value="1"/>
</dbReference>
<dbReference type="GeneID" id="111493023"/>
<dbReference type="SMART" id="SM00546">
    <property type="entry name" value="CUE"/>
    <property type="match status" value="1"/>
</dbReference>
<dbReference type="Gene3D" id="1.10.8.10">
    <property type="entry name" value="DNA helicase RuvA subunit, C-terminal domain"/>
    <property type="match status" value="1"/>
</dbReference>
<proteinExistence type="predicted"/>
<evidence type="ECO:0000313" key="4">
    <source>
        <dbReference type="Proteomes" id="UP000504608"/>
    </source>
</evidence>
<evidence type="ECO:0000256" key="2">
    <source>
        <dbReference type="SAM" id="MobiDB-lite"/>
    </source>
</evidence>
<dbReference type="SUPFAM" id="SSF46934">
    <property type="entry name" value="UBA-like"/>
    <property type="match status" value="1"/>
</dbReference>
<reference evidence="5" key="1">
    <citation type="submission" date="2025-08" db="UniProtKB">
        <authorList>
            <consortium name="RefSeq"/>
        </authorList>
    </citation>
    <scope>IDENTIFICATION</scope>
    <source>
        <tissue evidence="5">Young leaves</tissue>
    </source>
</reference>
<feature type="region of interest" description="Disordered" evidence="2">
    <location>
        <begin position="91"/>
        <end position="116"/>
    </location>
</feature>
<dbReference type="AlphaFoldDB" id="A0A6J1K7Q5"/>
<dbReference type="PANTHER" id="PTHR31245">
    <property type="entry name" value="UBIQUITIN SYSTEM COMPONENT CUE PROTEIN"/>
    <property type="match status" value="1"/>
</dbReference>
<organism evidence="4 5">
    <name type="scientific">Cucurbita maxima</name>
    <name type="common">Pumpkin</name>
    <name type="synonym">Winter squash</name>
    <dbReference type="NCBI Taxonomy" id="3661"/>
    <lineage>
        <taxon>Eukaryota</taxon>
        <taxon>Viridiplantae</taxon>
        <taxon>Streptophyta</taxon>
        <taxon>Embryophyta</taxon>
        <taxon>Tracheophyta</taxon>
        <taxon>Spermatophyta</taxon>
        <taxon>Magnoliopsida</taxon>
        <taxon>eudicotyledons</taxon>
        <taxon>Gunneridae</taxon>
        <taxon>Pentapetalae</taxon>
        <taxon>rosids</taxon>
        <taxon>fabids</taxon>
        <taxon>Cucurbitales</taxon>
        <taxon>Cucurbitaceae</taxon>
        <taxon>Cucurbiteae</taxon>
        <taxon>Cucurbita</taxon>
    </lineage>
</organism>
<dbReference type="PROSITE" id="PS51140">
    <property type="entry name" value="CUE"/>
    <property type="match status" value="1"/>
</dbReference>
<dbReference type="InterPro" id="IPR003892">
    <property type="entry name" value="CUE"/>
</dbReference>
<keyword evidence="1" id="KW-0175">Coiled coil</keyword>
<protein>
    <submittedName>
        <fullName evidence="5">Uncharacterized protein LOC111493023</fullName>
    </submittedName>
</protein>
<dbReference type="OrthoDB" id="440455at2759"/>
<dbReference type="Proteomes" id="UP000504608">
    <property type="component" value="Unplaced"/>
</dbReference>
<evidence type="ECO:0000256" key="1">
    <source>
        <dbReference type="SAM" id="Coils"/>
    </source>
</evidence>
<evidence type="ECO:0000313" key="5">
    <source>
        <dbReference type="RefSeq" id="XP_022998357.1"/>
    </source>
</evidence>